<feature type="domain" description="Methyltransferase small" evidence="6">
    <location>
        <begin position="118"/>
        <end position="212"/>
    </location>
</feature>
<name>A0ABS9ZY39_9SPHI</name>
<dbReference type="InterPro" id="IPR002052">
    <property type="entry name" value="DNA_methylase_N6_adenine_CS"/>
</dbReference>
<evidence type="ECO:0000259" key="7">
    <source>
        <dbReference type="Pfam" id="PF17827"/>
    </source>
</evidence>
<dbReference type="InterPro" id="IPR050320">
    <property type="entry name" value="N5-glutamine_MTase"/>
</dbReference>
<dbReference type="CDD" id="cd02440">
    <property type="entry name" value="AdoMet_MTases"/>
    <property type="match status" value="1"/>
</dbReference>
<protein>
    <recommendedName>
        <fullName evidence="5">Release factor glutamine methyltransferase</fullName>
        <shortName evidence="5">RF MTase</shortName>
        <ecNumber evidence="5">2.1.1.297</ecNumber>
    </recommendedName>
    <alternativeName>
        <fullName evidence="5">N5-glutamine methyltransferase PrmC</fullName>
    </alternativeName>
    <alternativeName>
        <fullName evidence="5">Protein-(glutamine-N5) MTase PrmC</fullName>
    </alternativeName>
    <alternativeName>
        <fullName evidence="5">Protein-glutamine N-methyltransferase PrmC</fullName>
    </alternativeName>
</protein>
<reference evidence="8" key="1">
    <citation type="submission" date="2022-03" db="EMBL/GenBank/DDBJ databases">
        <authorList>
            <person name="Woo C.Y."/>
        </authorList>
    </citation>
    <scope>NUCLEOTIDE SEQUENCE</scope>
    <source>
        <strain evidence="8">CYS-01</strain>
    </source>
</reference>
<dbReference type="GO" id="GO:0032259">
    <property type="term" value="P:methylation"/>
    <property type="evidence" value="ECO:0007669"/>
    <property type="project" value="UniProtKB-KW"/>
</dbReference>
<feature type="binding site" evidence="5">
    <location>
        <begin position="193"/>
        <end position="196"/>
    </location>
    <ligand>
        <name>substrate</name>
    </ligand>
</feature>
<dbReference type="InterPro" id="IPR029063">
    <property type="entry name" value="SAM-dependent_MTases_sf"/>
</dbReference>
<comment type="similarity">
    <text evidence="5">Belongs to the protein N5-glutamine methyltransferase family. PrmC subfamily.</text>
</comment>
<dbReference type="Pfam" id="PF17827">
    <property type="entry name" value="PrmC_N"/>
    <property type="match status" value="1"/>
</dbReference>
<dbReference type="PANTHER" id="PTHR18895:SF74">
    <property type="entry name" value="MTRF1L RELEASE FACTOR GLUTAMINE METHYLTRANSFERASE"/>
    <property type="match status" value="1"/>
</dbReference>
<comment type="caution">
    <text evidence="8">The sequence shown here is derived from an EMBL/GenBank/DDBJ whole genome shotgun (WGS) entry which is preliminary data.</text>
</comment>
<evidence type="ECO:0000256" key="5">
    <source>
        <dbReference type="HAMAP-Rule" id="MF_02126"/>
    </source>
</evidence>
<sequence>MKLKSVALRFSEHLSHIYDESEAEALFYIALAHVMNLNRSAYLLKKDTAIDHSILNRFDLILDRLAKQEPIQYILEEAYFYGLYFKVDPSVLIPRPETEELVDWILSVCNTDQKLTHDSLNILDIGTGSGCIAIALKKNKPGSHVMAIDIAEDSLATAEINAELNQVEIDFIQDDILNPASIKNLQLDVIVSNPPYITFKEKEDMHTNVLAHEPHRALFVSNEKPLVFYEAIADFAIQNLKEGGYLFFEINEFLSEETIQLLKDKMFVNIELRKDIQGKDRMIKCNKPY</sequence>
<feature type="binding site" evidence="5">
    <location>
        <position position="193"/>
    </location>
    <ligand>
        <name>S-adenosyl-L-methionine</name>
        <dbReference type="ChEBI" id="CHEBI:59789"/>
    </ligand>
</feature>
<dbReference type="GO" id="GO:0102559">
    <property type="term" value="F:peptide chain release factor N(5)-glutamine methyltransferase activity"/>
    <property type="evidence" value="ECO:0007669"/>
    <property type="project" value="UniProtKB-EC"/>
</dbReference>
<evidence type="ECO:0000256" key="2">
    <source>
        <dbReference type="ARBA" id="ARBA00022679"/>
    </source>
</evidence>
<evidence type="ECO:0000313" key="9">
    <source>
        <dbReference type="Proteomes" id="UP001165460"/>
    </source>
</evidence>
<dbReference type="Pfam" id="PF05175">
    <property type="entry name" value="MTS"/>
    <property type="match status" value="1"/>
</dbReference>
<comment type="function">
    <text evidence="5">Methylates the class 1 translation termination release factors RF1/PrfA and RF2/PrfB on the glutamine residue of the universally conserved GGQ motif.</text>
</comment>
<dbReference type="SUPFAM" id="SSF53335">
    <property type="entry name" value="S-adenosyl-L-methionine-dependent methyltransferases"/>
    <property type="match status" value="1"/>
</dbReference>
<dbReference type="Gene3D" id="3.40.50.150">
    <property type="entry name" value="Vaccinia Virus protein VP39"/>
    <property type="match status" value="1"/>
</dbReference>
<gene>
    <name evidence="5 8" type="primary">prmC</name>
    <name evidence="8" type="ORF">MMF97_11020</name>
</gene>
<comment type="catalytic activity">
    <reaction evidence="4 5">
        <text>L-glutaminyl-[peptide chain release factor] + S-adenosyl-L-methionine = N(5)-methyl-L-glutaminyl-[peptide chain release factor] + S-adenosyl-L-homocysteine + H(+)</text>
        <dbReference type="Rhea" id="RHEA:42896"/>
        <dbReference type="Rhea" id="RHEA-COMP:10271"/>
        <dbReference type="Rhea" id="RHEA-COMP:10272"/>
        <dbReference type="ChEBI" id="CHEBI:15378"/>
        <dbReference type="ChEBI" id="CHEBI:30011"/>
        <dbReference type="ChEBI" id="CHEBI:57856"/>
        <dbReference type="ChEBI" id="CHEBI:59789"/>
        <dbReference type="ChEBI" id="CHEBI:61891"/>
        <dbReference type="EC" id="2.1.1.297"/>
    </reaction>
</comment>
<dbReference type="Proteomes" id="UP001165460">
    <property type="component" value="Unassembled WGS sequence"/>
</dbReference>
<dbReference type="RefSeq" id="WP_243362365.1">
    <property type="nucleotide sequence ID" value="NZ_JALGBH010000002.1"/>
</dbReference>
<dbReference type="EMBL" id="JALGBH010000002">
    <property type="protein sequence ID" value="MCJ0743246.1"/>
    <property type="molecule type" value="Genomic_DNA"/>
</dbReference>
<dbReference type="InterPro" id="IPR019874">
    <property type="entry name" value="RF_methyltr_PrmC"/>
</dbReference>
<dbReference type="HAMAP" id="MF_02126">
    <property type="entry name" value="RF_methyltr_PrmC"/>
    <property type="match status" value="1"/>
</dbReference>
<keyword evidence="3 5" id="KW-0949">S-adenosyl-L-methionine</keyword>
<comment type="caution">
    <text evidence="5">Lacks conserved residue(s) required for the propagation of feature annotation.</text>
</comment>
<dbReference type="NCBIfam" id="TIGR03534">
    <property type="entry name" value="RF_mod_PrmC"/>
    <property type="match status" value="1"/>
</dbReference>
<evidence type="ECO:0000256" key="3">
    <source>
        <dbReference type="ARBA" id="ARBA00022691"/>
    </source>
</evidence>
<dbReference type="Gene3D" id="1.10.8.10">
    <property type="entry name" value="DNA helicase RuvA subunit, C-terminal domain"/>
    <property type="match status" value="1"/>
</dbReference>
<evidence type="ECO:0000256" key="1">
    <source>
        <dbReference type="ARBA" id="ARBA00022603"/>
    </source>
</evidence>
<organism evidence="8 9">
    <name type="scientific">Pedobacter montanisoli</name>
    <dbReference type="NCBI Taxonomy" id="2923277"/>
    <lineage>
        <taxon>Bacteria</taxon>
        <taxon>Pseudomonadati</taxon>
        <taxon>Bacteroidota</taxon>
        <taxon>Sphingobacteriia</taxon>
        <taxon>Sphingobacteriales</taxon>
        <taxon>Sphingobacteriaceae</taxon>
        <taxon>Pedobacter</taxon>
    </lineage>
</organism>
<accession>A0ABS9ZY39</accession>
<keyword evidence="9" id="KW-1185">Reference proteome</keyword>
<proteinExistence type="inferred from homology"/>
<dbReference type="EC" id="2.1.1.297" evidence="5"/>
<evidence type="ECO:0000259" key="6">
    <source>
        <dbReference type="Pfam" id="PF05175"/>
    </source>
</evidence>
<keyword evidence="2 5" id="KW-0808">Transferase</keyword>
<dbReference type="InterPro" id="IPR004556">
    <property type="entry name" value="HemK-like"/>
</dbReference>
<keyword evidence="1 5" id="KW-0489">Methyltransferase</keyword>
<dbReference type="NCBIfam" id="TIGR00536">
    <property type="entry name" value="hemK_fam"/>
    <property type="match status" value="1"/>
</dbReference>
<dbReference type="PROSITE" id="PS00092">
    <property type="entry name" value="N6_MTASE"/>
    <property type="match status" value="1"/>
</dbReference>
<evidence type="ECO:0000313" key="8">
    <source>
        <dbReference type="EMBL" id="MCJ0743246.1"/>
    </source>
</evidence>
<evidence type="ECO:0000256" key="4">
    <source>
        <dbReference type="ARBA" id="ARBA00048391"/>
    </source>
</evidence>
<feature type="binding site" evidence="5">
    <location>
        <position position="149"/>
    </location>
    <ligand>
        <name>S-adenosyl-L-methionine</name>
        <dbReference type="ChEBI" id="CHEBI:59789"/>
    </ligand>
</feature>
<dbReference type="PANTHER" id="PTHR18895">
    <property type="entry name" value="HEMK METHYLTRANSFERASE"/>
    <property type="match status" value="1"/>
</dbReference>
<feature type="binding site" evidence="5">
    <location>
        <begin position="126"/>
        <end position="130"/>
    </location>
    <ligand>
        <name>S-adenosyl-L-methionine</name>
        <dbReference type="ChEBI" id="CHEBI:59789"/>
    </ligand>
</feature>
<feature type="domain" description="Release factor glutamine methyltransferase N-terminal" evidence="7">
    <location>
        <begin position="12"/>
        <end position="75"/>
    </location>
</feature>
<dbReference type="InterPro" id="IPR040758">
    <property type="entry name" value="PrmC_N"/>
</dbReference>
<dbReference type="InterPro" id="IPR007848">
    <property type="entry name" value="Small_mtfrase_dom"/>
</dbReference>